<evidence type="ECO:0000256" key="2">
    <source>
        <dbReference type="SAM" id="SignalP"/>
    </source>
</evidence>
<dbReference type="AlphaFoldDB" id="A0A1S2NAY5"/>
<dbReference type="InterPro" id="IPR047971">
    <property type="entry name" value="ExeM-like"/>
</dbReference>
<keyword evidence="4" id="KW-0540">Nuclease</keyword>
<feature type="domain" description="LTD" evidence="3">
    <location>
        <begin position="19"/>
        <end position="154"/>
    </location>
</feature>
<dbReference type="NCBIfam" id="NF033681">
    <property type="entry name" value="ExeM_NucH_DNase"/>
    <property type="match status" value="1"/>
</dbReference>
<name>A0A1S2NAY5_9BURK</name>
<dbReference type="InterPro" id="IPR001322">
    <property type="entry name" value="Lamin_tail_dom"/>
</dbReference>
<dbReference type="PANTHER" id="PTHR42834">
    <property type="entry name" value="ENDONUCLEASE/EXONUCLEASE/PHOSPHATASE FAMILY PROTEIN (AFU_ORTHOLOGUE AFUA_3G09210)"/>
    <property type="match status" value="1"/>
</dbReference>
<evidence type="ECO:0000256" key="1">
    <source>
        <dbReference type="SAM" id="MobiDB-lite"/>
    </source>
</evidence>
<dbReference type="Gene3D" id="3.60.10.10">
    <property type="entry name" value="Endonuclease/exonuclease/phosphatase"/>
    <property type="match status" value="1"/>
</dbReference>
<proteinExistence type="predicted"/>
<accession>A0A1S2NAY5</accession>
<dbReference type="GO" id="GO:0004527">
    <property type="term" value="F:exonuclease activity"/>
    <property type="evidence" value="ECO:0007669"/>
    <property type="project" value="UniProtKB-KW"/>
</dbReference>
<dbReference type="InterPro" id="IPR036415">
    <property type="entry name" value="Lamin_tail_dom_sf"/>
</dbReference>
<comment type="caution">
    <text evidence="4">The sequence shown here is derived from an EMBL/GenBank/DDBJ whole genome shotgun (WGS) entry which is preliminary data.</text>
</comment>
<keyword evidence="2" id="KW-0732">Signal</keyword>
<dbReference type="SUPFAM" id="SSF56219">
    <property type="entry name" value="DNase I-like"/>
    <property type="match status" value="1"/>
</dbReference>
<evidence type="ECO:0000313" key="4">
    <source>
        <dbReference type="EMBL" id="OIJ42256.1"/>
    </source>
</evidence>
<gene>
    <name evidence="4" type="ORF">LO55_5123</name>
</gene>
<dbReference type="Proteomes" id="UP000180246">
    <property type="component" value="Unassembled WGS sequence"/>
</dbReference>
<organism evidence="4 5">
    <name type="scientific">Massilia timonae</name>
    <dbReference type="NCBI Taxonomy" id="47229"/>
    <lineage>
        <taxon>Bacteria</taxon>
        <taxon>Pseudomonadati</taxon>
        <taxon>Pseudomonadota</taxon>
        <taxon>Betaproteobacteria</taxon>
        <taxon>Burkholderiales</taxon>
        <taxon>Oxalobacteraceae</taxon>
        <taxon>Telluria group</taxon>
        <taxon>Massilia</taxon>
    </lineage>
</organism>
<dbReference type="SUPFAM" id="SSF74853">
    <property type="entry name" value="Lamin A/C globular tail domain"/>
    <property type="match status" value="1"/>
</dbReference>
<keyword evidence="4" id="KW-0378">Hydrolase</keyword>
<reference evidence="4 5" key="1">
    <citation type="submission" date="2014-10" db="EMBL/GenBank/DDBJ databases">
        <authorList>
            <person name="Seo M.-J."/>
            <person name="Seok Y.J."/>
            <person name="Cha I.-T."/>
        </authorList>
    </citation>
    <scope>NUCLEOTIDE SEQUENCE [LARGE SCALE GENOMIC DNA]</scope>
    <source>
        <strain evidence="4 5">NEU</strain>
    </source>
</reference>
<evidence type="ECO:0000313" key="5">
    <source>
        <dbReference type="Proteomes" id="UP000180246"/>
    </source>
</evidence>
<dbReference type="PANTHER" id="PTHR42834:SF1">
    <property type="entry name" value="ENDONUCLEASE_EXONUCLEASE_PHOSPHATASE FAMILY PROTEIN (AFU_ORTHOLOGUE AFUA_3G09210)"/>
    <property type="match status" value="1"/>
</dbReference>
<keyword evidence="4" id="KW-0255">Endonuclease</keyword>
<dbReference type="InterPro" id="IPR005135">
    <property type="entry name" value="Endo/exonuclease/phosphatase"/>
</dbReference>
<dbReference type="CDD" id="cd04486">
    <property type="entry name" value="YhcR_OBF_like"/>
    <property type="match status" value="1"/>
</dbReference>
<feature type="chain" id="PRO_5010204146" evidence="2">
    <location>
        <begin position="28"/>
        <end position="993"/>
    </location>
</feature>
<dbReference type="CDD" id="cd10283">
    <property type="entry name" value="MnuA_DNase1-like"/>
    <property type="match status" value="1"/>
</dbReference>
<dbReference type="InterPro" id="IPR036691">
    <property type="entry name" value="Endo/exonu/phosph_ase_sf"/>
</dbReference>
<dbReference type="GO" id="GO:0004519">
    <property type="term" value="F:endonuclease activity"/>
    <property type="evidence" value="ECO:0007669"/>
    <property type="project" value="UniProtKB-KW"/>
</dbReference>
<sequence length="993" mass="102142">MTTFASFAPRRTLLATLLAGLAASAHAAPGDVVISQLYGASNNAGGQWSHDFVELFNRSDAPVRLDGLSLQYQSATGSNWGSVTVLPDVTLAPGQYFLVLGRNGGGPNAVGEGDHFNNGLDMAGAAGKVALVNGRTQMSTPEGANLVDLVGFGTANRYEGAAAPAPSTVNAIARLAQGCQDTDNNRDDFVAGPVDGPRSTRSPLAPCDGSGGPVVKPIVPSCPAAVQVAQGSASSAQLSAVDADSMVTRAAIVAGAVPGVSLADFAPANAIGGTATARLLIGDTLAGGRYPVQVEFANTEGDTERCTVIVDVAGQLSIPAIQGSGPTSAYVGTVQTTQGVITAKVGAGFFIQDPQGDGDPSTSDGLYIYGKTTDLPVGTLVRVTGTVEEYRPSGATRSYTEFKDVGSIVSLGAGPAIVPTNIALPNANLADVEGMLVRFTTPLTVNGNRNLGDRGELILANGRRENPTNRYPLGSPEALALAREHASNQIVLDDGIFVAPATIPYLAEDGTVRVGDTVHDLTGVVDYGALGGGGAGFKLQPTVTPTFARTNERTPAPALPGAIKVASANVLNFFTTFTDGRDAWGRSGQGCTIGNRTSAGECRGADNTAEFVRQRDKIVASLAQLDADVVGLMEIQNNGDVAVGYLVEQLNAATAAGTYAVVPKPAALGTDAIRVAMIYKPAKLSLAGSALSDGHEINNRPPMAQAFKAKQGGGTFSVIVNHLKSKGGCSGAGAGDTDPGNGEGCWDRTRTEQARRLSDYFIPQVVKAAGDPDVLVIGDLNAYAFESPINHLTQQAGMVNLLERFVRPHGMPYSYVFDGLSGYLDHALASGSLAPQVAGAAEWHSNADEPETIDYNLGDTAQDPYRKNAWRASDHDPLVVSLNLAGSHADVTASSKIVIGGFSINRATGKTTGNVTITNTSGQTLNGPLHLVLRGLPSGVTLDNPAGVHEGAPYITLPQAGIAPGATVTIATAFSNGAKRNFTYTPQLVSGAF</sequence>
<dbReference type="PROSITE" id="PS51841">
    <property type="entry name" value="LTD"/>
    <property type="match status" value="1"/>
</dbReference>
<dbReference type="EMBL" id="JRYB01000001">
    <property type="protein sequence ID" value="OIJ42256.1"/>
    <property type="molecule type" value="Genomic_DNA"/>
</dbReference>
<feature type="signal peptide" evidence="2">
    <location>
        <begin position="1"/>
        <end position="27"/>
    </location>
</feature>
<keyword evidence="4" id="KW-0269">Exonuclease</keyword>
<dbReference type="Pfam" id="PF03372">
    <property type="entry name" value="Exo_endo_phos"/>
    <property type="match status" value="1"/>
</dbReference>
<dbReference type="Pfam" id="PF00932">
    <property type="entry name" value="LTD"/>
    <property type="match status" value="1"/>
</dbReference>
<protein>
    <submittedName>
        <fullName evidence="4">Endonuclease/Exonuclease/phosphatase family protein</fullName>
    </submittedName>
</protein>
<feature type="region of interest" description="Disordered" evidence="1">
    <location>
        <begin position="183"/>
        <end position="210"/>
    </location>
</feature>
<dbReference type="RefSeq" id="WP_071363587.1">
    <property type="nucleotide sequence ID" value="NZ_JRYB01000001.1"/>
</dbReference>
<evidence type="ECO:0000259" key="3">
    <source>
        <dbReference type="PROSITE" id="PS51841"/>
    </source>
</evidence>